<dbReference type="AlphaFoldDB" id="A0A316ZDV6"/>
<feature type="coiled-coil region" evidence="11">
    <location>
        <begin position="407"/>
        <end position="472"/>
    </location>
</feature>
<dbReference type="PANTHER" id="PTHR10643">
    <property type="entry name" value="KINETOCHORE PROTEIN NDC80"/>
    <property type="match status" value="1"/>
</dbReference>
<dbReference type="PANTHER" id="PTHR10643:SF2">
    <property type="entry name" value="KINETOCHORE PROTEIN NDC80 HOMOLOG"/>
    <property type="match status" value="1"/>
</dbReference>
<evidence type="ECO:0000256" key="8">
    <source>
        <dbReference type="ARBA" id="ARBA00023306"/>
    </source>
</evidence>
<dbReference type="InterPro" id="IPR038273">
    <property type="entry name" value="Ndc80_sf"/>
</dbReference>
<dbReference type="GO" id="GO:0051301">
    <property type="term" value="P:cell division"/>
    <property type="evidence" value="ECO:0007669"/>
    <property type="project" value="UniProtKB-UniRule"/>
</dbReference>
<feature type="region of interest" description="Disordered" evidence="12">
    <location>
        <begin position="1"/>
        <end position="22"/>
    </location>
</feature>
<keyword evidence="9 10" id="KW-0137">Centromere</keyword>
<dbReference type="GO" id="GO:0051315">
    <property type="term" value="P:attachment of mitotic spindle microtubules to kinetochore"/>
    <property type="evidence" value="ECO:0007669"/>
    <property type="project" value="UniProtKB-UniRule"/>
</dbReference>
<dbReference type="RefSeq" id="XP_025599988.1">
    <property type="nucleotide sequence ID" value="XM_025740506.1"/>
</dbReference>
<evidence type="ECO:0000256" key="6">
    <source>
        <dbReference type="ARBA" id="ARBA00023054"/>
    </source>
</evidence>
<reference evidence="15 16" key="1">
    <citation type="journal article" date="2018" name="Mol. Biol. Evol.">
        <title>Broad Genomic Sampling Reveals a Smut Pathogenic Ancestry of the Fungal Clade Ustilaginomycotina.</title>
        <authorList>
            <person name="Kijpornyongpan T."/>
            <person name="Mondo S.J."/>
            <person name="Barry K."/>
            <person name="Sandor L."/>
            <person name="Lee J."/>
            <person name="Lipzen A."/>
            <person name="Pangilinan J."/>
            <person name="LaButti K."/>
            <person name="Hainaut M."/>
            <person name="Henrissat B."/>
            <person name="Grigoriev I.V."/>
            <person name="Spatafora J.W."/>
            <person name="Aime M.C."/>
        </authorList>
    </citation>
    <scope>NUCLEOTIDE SEQUENCE [LARGE SCALE GENOMIC DNA]</scope>
    <source>
        <strain evidence="15 16">MCA 4186</strain>
    </source>
</reference>
<keyword evidence="16" id="KW-1185">Reference proteome</keyword>
<comment type="subcellular location">
    <subcellularLocation>
        <location evidence="10">Chromosome</location>
        <location evidence="10">Centromere</location>
        <location evidence="10">Kinetochore</location>
    </subcellularLocation>
    <subcellularLocation>
        <location evidence="10">Nucleus</location>
    </subcellularLocation>
</comment>
<comment type="function">
    <text evidence="10">Acts as a component of the essential kinetochore-associated NDC80 complex, which is required for chromosome segregation and spindle checkpoint activity.</text>
</comment>
<keyword evidence="2 10" id="KW-0158">Chromosome</keyword>
<feature type="compositionally biased region" description="Polar residues" evidence="12">
    <location>
        <begin position="96"/>
        <end position="107"/>
    </location>
</feature>
<comment type="subunit">
    <text evidence="10">Component of the NDC80 complex.</text>
</comment>
<comment type="similarity">
    <text evidence="1 10">Belongs to the NDC80/HEC1 family.</text>
</comment>
<name>A0A316ZDV6_9BASI</name>
<dbReference type="InterPro" id="IPR055260">
    <property type="entry name" value="Ndc80_CH"/>
</dbReference>
<evidence type="ECO:0000256" key="12">
    <source>
        <dbReference type="SAM" id="MobiDB-lite"/>
    </source>
</evidence>
<dbReference type="GO" id="GO:0031262">
    <property type="term" value="C:Ndc80 complex"/>
    <property type="evidence" value="ECO:0007669"/>
    <property type="project" value="UniProtKB-UniRule"/>
</dbReference>
<keyword evidence="7 10" id="KW-0539">Nucleus</keyword>
<evidence type="ECO:0000256" key="4">
    <source>
        <dbReference type="ARBA" id="ARBA00022776"/>
    </source>
</evidence>
<evidence type="ECO:0000256" key="9">
    <source>
        <dbReference type="ARBA" id="ARBA00023328"/>
    </source>
</evidence>
<dbReference type="EMBL" id="KZ819287">
    <property type="protein sequence ID" value="PWN99709.1"/>
    <property type="molecule type" value="Genomic_DNA"/>
</dbReference>
<keyword evidence="5 10" id="KW-0995">Kinetochore</keyword>
<evidence type="ECO:0000256" key="1">
    <source>
        <dbReference type="ARBA" id="ARBA00007050"/>
    </source>
</evidence>
<evidence type="ECO:0000256" key="3">
    <source>
        <dbReference type="ARBA" id="ARBA00022618"/>
    </source>
</evidence>
<dbReference type="GeneID" id="37268052"/>
<evidence type="ECO:0000259" key="14">
    <source>
        <dbReference type="Pfam" id="PF24487"/>
    </source>
</evidence>
<evidence type="ECO:0000313" key="16">
    <source>
        <dbReference type="Proteomes" id="UP000245946"/>
    </source>
</evidence>
<gene>
    <name evidence="15" type="ORF">FA09DRAFT_305624</name>
</gene>
<dbReference type="GO" id="GO:0005634">
    <property type="term" value="C:nucleus"/>
    <property type="evidence" value="ECO:0007669"/>
    <property type="project" value="UniProtKB-SubCell"/>
</dbReference>
<keyword evidence="8 10" id="KW-0131">Cell cycle</keyword>
<feature type="domain" description="Kinetochore protein NDC80 loop region" evidence="14">
    <location>
        <begin position="457"/>
        <end position="672"/>
    </location>
</feature>
<dbReference type="InterPro" id="IPR005550">
    <property type="entry name" value="Kinetochore_Ndc80"/>
</dbReference>
<evidence type="ECO:0000256" key="5">
    <source>
        <dbReference type="ARBA" id="ARBA00022838"/>
    </source>
</evidence>
<protein>
    <recommendedName>
        <fullName evidence="10">Kinetochore protein NDC80</fullName>
    </recommendedName>
</protein>
<feature type="region of interest" description="Disordered" evidence="12">
    <location>
        <begin position="127"/>
        <end position="147"/>
    </location>
</feature>
<dbReference type="InterPro" id="IPR057091">
    <property type="entry name" value="NDC80_loop"/>
</dbReference>
<evidence type="ECO:0000256" key="10">
    <source>
        <dbReference type="RuleBase" id="RU368072"/>
    </source>
</evidence>
<keyword evidence="6 11" id="KW-0175">Coiled coil</keyword>
<evidence type="ECO:0000256" key="11">
    <source>
        <dbReference type="SAM" id="Coils"/>
    </source>
</evidence>
<dbReference type="Gene3D" id="6.10.250.1950">
    <property type="match status" value="1"/>
</dbReference>
<dbReference type="OrthoDB" id="7459479at2759"/>
<feature type="region of interest" description="Disordered" evidence="12">
    <location>
        <begin position="77"/>
        <end position="115"/>
    </location>
</feature>
<evidence type="ECO:0000256" key="2">
    <source>
        <dbReference type="ARBA" id="ARBA00022454"/>
    </source>
</evidence>
<dbReference type="Pfam" id="PF03801">
    <property type="entry name" value="Ndc80_HEC"/>
    <property type="match status" value="1"/>
</dbReference>
<evidence type="ECO:0000259" key="13">
    <source>
        <dbReference type="Pfam" id="PF03801"/>
    </source>
</evidence>
<sequence>MSQGARRSTLGPVDPNPVVGSALPLPQSAIKAKYAAASSSMLPRQSVARPSLAPRVYAPVPDAAARSVSGPRASIAAAGFQRQSQAQDADAGGPSVHSTPHGSQGARSGQGYGSVSRASVNGAMLARQSVAPTPTGRRSVGRQSMAAGVGPGGFGARALSELRPLRQKAFMDSLKERVFTYLSRSGFQAPNFSQKSMSNPTQAHVIAMFRHVYNTTVDAQYRWTQETKKEADEIISLMTDIKYPLVGELSKTKLSAAGSAQNWPAVVAMIDWMVCMANNFDDGTTYVGAGPLEREVDEDDESDQHLFFSFLWKCYDRFWDNQDTYPDQIAELDQIFAERNHGLTQEVETLEAEQMKLAAELREYTDTDSPLVVQTKEKETLEGDISKFIKYRDDILNPKLAKSKKGLERLRATIVESRDELRRLETERKELDGQVSAQEMSSEEFDRMSAERDTLQRQLQEIATTNEQAAREAWKLEMEVTKWQEGVEERFKNFNLLATTVDVLPLRLSNGEELDELEIVPRNPSTMLRSGVDMKHVVKPRINDVRNHAQQRFRELSDKKLEVEEDMTGVDEVLGALSEEVTQLEAHTTRQKKSLEETQNVSADEARLFAADIMEQERAVQDAEQAGYRAVQYAEAKLAALHRQFKLAQENDKLYRDKLAKEVELVAGELVSMKESTLRAVATLSDAAERACRD</sequence>
<keyword evidence="4 10" id="KW-0498">Mitosis</keyword>
<proteinExistence type="inferred from homology"/>
<evidence type="ECO:0000313" key="15">
    <source>
        <dbReference type="EMBL" id="PWN99709.1"/>
    </source>
</evidence>
<feature type="coiled-coil region" evidence="11">
    <location>
        <begin position="340"/>
        <end position="367"/>
    </location>
</feature>
<keyword evidence="3 10" id="KW-0132">Cell division</keyword>
<organism evidence="15 16">
    <name type="scientific">Tilletiopsis washingtonensis</name>
    <dbReference type="NCBI Taxonomy" id="58919"/>
    <lineage>
        <taxon>Eukaryota</taxon>
        <taxon>Fungi</taxon>
        <taxon>Dikarya</taxon>
        <taxon>Basidiomycota</taxon>
        <taxon>Ustilaginomycotina</taxon>
        <taxon>Exobasidiomycetes</taxon>
        <taxon>Entylomatales</taxon>
        <taxon>Entylomatales incertae sedis</taxon>
        <taxon>Tilletiopsis</taxon>
    </lineage>
</organism>
<dbReference type="Gene3D" id="1.10.418.30">
    <property type="entry name" value="Ncd80 complex, Ncd80 subunit"/>
    <property type="match status" value="1"/>
</dbReference>
<dbReference type="Proteomes" id="UP000245946">
    <property type="component" value="Unassembled WGS sequence"/>
</dbReference>
<dbReference type="STRING" id="58919.A0A316ZDV6"/>
<evidence type="ECO:0000256" key="7">
    <source>
        <dbReference type="ARBA" id="ARBA00023242"/>
    </source>
</evidence>
<feature type="domain" description="Kinetochore protein Ndc80 CH" evidence="13">
    <location>
        <begin position="161"/>
        <end position="278"/>
    </location>
</feature>
<accession>A0A316ZDV6</accession>
<dbReference type="Pfam" id="PF24487">
    <property type="entry name" value="NDC80_loop"/>
    <property type="match status" value="1"/>
</dbReference>